<gene>
    <name evidence="2" type="ORF">HAX54_011313</name>
</gene>
<dbReference type="Proteomes" id="UP000823775">
    <property type="component" value="Unassembled WGS sequence"/>
</dbReference>
<evidence type="ECO:0000313" key="3">
    <source>
        <dbReference type="Proteomes" id="UP000823775"/>
    </source>
</evidence>
<protein>
    <submittedName>
        <fullName evidence="2">Uncharacterized protein</fullName>
    </submittedName>
</protein>
<keyword evidence="3" id="KW-1185">Reference proteome</keyword>
<reference evidence="2 3" key="1">
    <citation type="journal article" date="2021" name="BMC Genomics">
        <title>Datura genome reveals duplications of psychoactive alkaloid biosynthetic genes and high mutation rate following tissue culture.</title>
        <authorList>
            <person name="Rajewski A."/>
            <person name="Carter-House D."/>
            <person name="Stajich J."/>
            <person name="Litt A."/>
        </authorList>
    </citation>
    <scope>NUCLEOTIDE SEQUENCE [LARGE SCALE GENOMIC DNA]</scope>
    <source>
        <strain evidence="2">AR-01</strain>
    </source>
</reference>
<proteinExistence type="predicted"/>
<sequence>MESDEEDADDWLKEENTEITGTSKTSMSFEDDEDVSFSDLEEDDQICLQNQRKWFTVLIRTHKIGSSWKSSTDLSRDTGSINQIGSVKETVQNPDSKESNDWLDIDDIELRHTSSFVRLDLSASSKLEPVKSLVSSID</sequence>
<accession>A0ABS8TJM1</accession>
<evidence type="ECO:0000256" key="1">
    <source>
        <dbReference type="SAM" id="MobiDB-lite"/>
    </source>
</evidence>
<dbReference type="EMBL" id="JACEIK010001640">
    <property type="protein sequence ID" value="MCD7471033.1"/>
    <property type="molecule type" value="Genomic_DNA"/>
</dbReference>
<feature type="region of interest" description="Disordered" evidence="1">
    <location>
        <begin position="1"/>
        <end position="36"/>
    </location>
</feature>
<evidence type="ECO:0000313" key="2">
    <source>
        <dbReference type="EMBL" id="MCD7471033.1"/>
    </source>
</evidence>
<organism evidence="2 3">
    <name type="scientific">Datura stramonium</name>
    <name type="common">Jimsonweed</name>
    <name type="synonym">Common thornapple</name>
    <dbReference type="NCBI Taxonomy" id="4076"/>
    <lineage>
        <taxon>Eukaryota</taxon>
        <taxon>Viridiplantae</taxon>
        <taxon>Streptophyta</taxon>
        <taxon>Embryophyta</taxon>
        <taxon>Tracheophyta</taxon>
        <taxon>Spermatophyta</taxon>
        <taxon>Magnoliopsida</taxon>
        <taxon>eudicotyledons</taxon>
        <taxon>Gunneridae</taxon>
        <taxon>Pentapetalae</taxon>
        <taxon>asterids</taxon>
        <taxon>lamiids</taxon>
        <taxon>Solanales</taxon>
        <taxon>Solanaceae</taxon>
        <taxon>Solanoideae</taxon>
        <taxon>Datureae</taxon>
        <taxon>Datura</taxon>
    </lineage>
</organism>
<comment type="caution">
    <text evidence="2">The sequence shown here is derived from an EMBL/GenBank/DDBJ whole genome shotgun (WGS) entry which is preliminary data.</text>
</comment>
<name>A0ABS8TJM1_DATST</name>